<comment type="caution">
    <text evidence="4">The sequence shown here is derived from an EMBL/GenBank/DDBJ whole genome shotgun (WGS) entry which is preliminary data.</text>
</comment>
<dbReference type="Gene3D" id="3.40.720.10">
    <property type="entry name" value="Alkaline Phosphatase, subunit A"/>
    <property type="match status" value="1"/>
</dbReference>
<dbReference type="PANTHER" id="PTHR42693">
    <property type="entry name" value="ARYLSULFATASE FAMILY MEMBER"/>
    <property type="match status" value="1"/>
</dbReference>
<protein>
    <recommendedName>
        <fullName evidence="3">Sulfatase N-terminal domain-containing protein</fullName>
    </recommendedName>
</protein>
<keyword evidence="2" id="KW-0378">Hydrolase</keyword>
<sequence>YGPDITANFLIDFIKENETHPFLAYFPMILPHNPFDVTPDSIDLQSQDAKKNFVDMVQYIDKNVGRLEDTLTSLGIRENTLIIFTSDNGTNAQLTSALNGQQIRGGKGYTHDYGTHVPLIVNWPGRIRSRTIADLVCFSDIFPTLVEAAGLPKKQIEDGDGWSFWPQCEGKPGRTHDCIYCYYFPRPSSAKYNNKYSHYEVSFARTKRFKLYNNGDFFDTTTDVLEKEPITATNPAAVPDFARTMLQEAISSYPAAGLNANRP</sequence>
<feature type="non-terminal residue" evidence="4">
    <location>
        <position position="1"/>
    </location>
</feature>
<accession>X0UJN1</accession>
<organism evidence="4">
    <name type="scientific">marine sediment metagenome</name>
    <dbReference type="NCBI Taxonomy" id="412755"/>
    <lineage>
        <taxon>unclassified sequences</taxon>
        <taxon>metagenomes</taxon>
        <taxon>ecological metagenomes</taxon>
    </lineage>
</organism>
<dbReference type="EMBL" id="BARS01029567">
    <property type="protein sequence ID" value="GAG05999.1"/>
    <property type="molecule type" value="Genomic_DNA"/>
</dbReference>
<evidence type="ECO:0000259" key="3">
    <source>
        <dbReference type="Pfam" id="PF00884"/>
    </source>
</evidence>
<dbReference type="InterPro" id="IPR017850">
    <property type="entry name" value="Alkaline_phosphatase_core_sf"/>
</dbReference>
<dbReference type="SUPFAM" id="SSF53649">
    <property type="entry name" value="Alkaline phosphatase-like"/>
    <property type="match status" value="1"/>
</dbReference>
<evidence type="ECO:0000256" key="2">
    <source>
        <dbReference type="ARBA" id="ARBA00022801"/>
    </source>
</evidence>
<name>X0UJN1_9ZZZZ</name>
<dbReference type="GO" id="GO:0004065">
    <property type="term" value="F:arylsulfatase activity"/>
    <property type="evidence" value="ECO:0007669"/>
    <property type="project" value="TreeGrafter"/>
</dbReference>
<evidence type="ECO:0000256" key="1">
    <source>
        <dbReference type="ARBA" id="ARBA00008779"/>
    </source>
</evidence>
<evidence type="ECO:0000313" key="4">
    <source>
        <dbReference type="EMBL" id="GAG05999.1"/>
    </source>
</evidence>
<dbReference type="PANTHER" id="PTHR42693:SF53">
    <property type="entry name" value="ENDO-4-O-SULFATASE"/>
    <property type="match status" value="1"/>
</dbReference>
<dbReference type="AlphaFoldDB" id="X0UJN1"/>
<comment type="similarity">
    <text evidence="1">Belongs to the sulfatase family.</text>
</comment>
<proteinExistence type="inferred from homology"/>
<reference evidence="4" key="1">
    <citation type="journal article" date="2014" name="Front. Microbiol.">
        <title>High frequency of phylogenetically diverse reductive dehalogenase-homologous genes in deep subseafloor sedimentary metagenomes.</title>
        <authorList>
            <person name="Kawai M."/>
            <person name="Futagami T."/>
            <person name="Toyoda A."/>
            <person name="Takaki Y."/>
            <person name="Nishi S."/>
            <person name="Hori S."/>
            <person name="Arai W."/>
            <person name="Tsubouchi T."/>
            <person name="Morono Y."/>
            <person name="Uchiyama I."/>
            <person name="Ito T."/>
            <person name="Fujiyama A."/>
            <person name="Inagaki F."/>
            <person name="Takami H."/>
        </authorList>
    </citation>
    <scope>NUCLEOTIDE SEQUENCE</scope>
    <source>
        <strain evidence="4">Expedition CK06-06</strain>
    </source>
</reference>
<dbReference type="InterPro" id="IPR000917">
    <property type="entry name" value="Sulfatase_N"/>
</dbReference>
<feature type="non-terminal residue" evidence="4">
    <location>
        <position position="263"/>
    </location>
</feature>
<dbReference type="Pfam" id="PF00884">
    <property type="entry name" value="Sulfatase"/>
    <property type="match status" value="1"/>
</dbReference>
<feature type="domain" description="Sulfatase N-terminal" evidence="3">
    <location>
        <begin position="5"/>
        <end position="150"/>
    </location>
</feature>
<gene>
    <name evidence="4" type="ORF">S01H1_46199</name>
</gene>
<dbReference type="InterPro" id="IPR050738">
    <property type="entry name" value="Sulfatase"/>
</dbReference>